<dbReference type="EMBL" id="CP017696">
    <property type="protein sequence ID" value="ATO42367.1"/>
    <property type="molecule type" value="Genomic_DNA"/>
</dbReference>
<proteinExistence type="inferred from homology"/>
<dbReference type="Gene3D" id="3.40.190.10">
    <property type="entry name" value="Periplasmic binding protein-like II"/>
    <property type="match status" value="2"/>
</dbReference>
<organism evidence="4 5">
    <name type="scientific">Bifidobacterium asteroides DSM 20089</name>
    <dbReference type="NCBI Taxonomy" id="1437594"/>
    <lineage>
        <taxon>Bacteria</taxon>
        <taxon>Bacillati</taxon>
        <taxon>Actinomycetota</taxon>
        <taxon>Actinomycetes</taxon>
        <taxon>Bifidobacteriales</taxon>
        <taxon>Bifidobacteriaceae</taxon>
        <taxon>Bifidobacterium</taxon>
    </lineage>
</organism>
<dbReference type="InterPro" id="IPR050490">
    <property type="entry name" value="Bact_solute-bd_prot1"/>
</dbReference>
<feature type="chain" id="PRO_5042092007" evidence="3">
    <location>
        <begin position="23"/>
        <end position="445"/>
    </location>
</feature>
<protein>
    <submittedName>
        <fullName evidence="4">Sugar ABC transporter substrate-binding protein</fullName>
    </submittedName>
</protein>
<dbReference type="RefSeq" id="WP_044091127.1">
    <property type="nucleotide sequence ID" value="NZ_CP017696.1"/>
</dbReference>
<dbReference type="PANTHER" id="PTHR43649:SF29">
    <property type="entry name" value="OSMOPROTECTIVE COMPOUNDS-BINDING PROTEIN GGTB"/>
    <property type="match status" value="1"/>
</dbReference>
<dbReference type="Pfam" id="PF01547">
    <property type="entry name" value="SBP_bac_1"/>
    <property type="match status" value="1"/>
</dbReference>
<accession>A0AAD0EX87</accession>
<keyword evidence="3" id="KW-0732">Signal</keyword>
<comment type="similarity">
    <text evidence="1">Belongs to the bacterial solute-binding protein 1 family.</text>
</comment>
<evidence type="ECO:0000256" key="2">
    <source>
        <dbReference type="ARBA" id="ARBA00022448"/>
    </source>
</evidence>
<name>A0AAD0EX87_9BIFI</name>
<evidence type="ECO:0000313" key="5">
    <source>
        <dbReference type="Proteomes" id="UP000224056"/>
    </source>
</evidence>
<evidence type="ECO:0000256" key="1">
    <source>
        <dbReference type="ARBA" id="ARBA00008520"/>
    </source>
</evidence>
<dbReference type="PANTHER" id="PTHR43649">
    <property type="entry name" value="ARABINOSE-BINDING PROTEIN-RELATED"/>
    <property type="match status" value="1"/>
</dbReference>
<dbReference type="AlphaFoldDB" id="A0AAD0EX87"/>
<feature type="signal peptide" evidence="3">
    <location>
        <begin position="1"/>
        <end position="22"/>
    </location>
</feature>
<dbReference type="Proteomes" id="UP000224056">
    <property type="component" value="Chromosome"/>
</dbReference>
<dbReference type="GeneID" id="93051225"/>
<dbReference type="InterPro" id="IPR006059">
    <property type="entry name" value="SBP"/>
</dbReference>
<reference evidence="4 5" key="1">
    <citation type="submission" date="2016-10" db="EMBL/GenBank/DDBJ databases">
        <title>The whole genome sequencing and assembly of B. asteroides DSM 20089 strain.</title>
        <authorList>
            <person name="Lee Y.-J."/>
            <person name="Park M.-K."/>
            <person name="Yi H."/>
            <person name="Bahn Y.-S."/>
            <person name="Kim J.F."/>
            <person name="Lee D.-W."/>
        </authorList>
    </citation>
    <scope>NUCLEOTIDE SEQUENCE [LARGE SCALE GENOMIC DNA]</scope>
    <source>
        <strain evidence="4 5">DSM 20089</strain>
    </source>
</reference>
<evidence type="ECO:0000256" key="3">
    <source>
        <dbReference type="SAM" id="SignalP"/>
    </source>
</evidence>
<sequence length="445" mass="47974">MKSMIKHGGVALLATGMILSLAACGPGSTGSSESSDEPSSVSTNLGSKSYELKLWDGAGLKTVDDALIKGFQSKYPNIHIKANYDPDNVSAQNGPRVISSTDAPDIARLTDVNTAVSGHHVISLEPYVKAYGWKVPKSQTQLYRADAKGRLGDGDLYALPNSYSVSGVYVNTKLTAKAGIADLPRTVDEFESDMGKAKDAGLIPMMTYAKDGGTSFAFQAMMTNTDSVQSVQDWILQKPKADFRTKGSKEAAQKLQDWNKEGYLPQGVNAIDASTALSRFTAGEGVFFPSGNWNLATVAKALGDDVQFIPFPANSANEQPSIAANAGSFFGIPKNSRNKDAAACFLNYTQSDEARQIIADVSGYYPKTVEGQSLPKAQSALQRSMFDYYKDVFDSGRSTDFINNATAGIQSSGFIPNFQLLLDNSLTAQQFTEKIQQEYSQEVRH</sequence>
<gene>
    <name evidence="4" type="ORF">BA20089_07505</name>
</gene>
<evidence type="ECO:0000313" key="4">
    <source>
        <dbReference type="EMBL" id="ATO42367.1"/>
    </source>
</evidence>
<dbReference type="PROSITE" id="PS51257">
    <property type="entry name" value="PROKAR_LIPOPROTEIN"/>
    <property type="match status" value="1"/>
</dbReference>
<keyword evidence="2" id="KW-0813">Transport</keyword>
<dbReference type="SUPFAM" id="SSF53850">
    <property type="entry name" value="Periplasmic binding protein-like II"/>
    <property type="match status" value="1"/>
</dbReference>